<feature type="transmembrane region" description="Helical" evidence="8">
    <location>
        <begin position="301"/>
        <end position="321"/>
    </location>
</feature>
<keyword evidence="3 8" id="KW-0812">Transmembrane</keyword>
<reference evidence="9 11" key="1">
    <citation type="journal article" date="2014" name="BMC Genomics">
        <title>Genome sequence of Anopheles sinensis provides insight into genetics basis of mosquito competence for malaria parasites.</title>
        <authorList>
            <person name="Zhou D."/>
            <person name="Zhang D."/>
            <person name="Ding G."/>
            <person name="Shi L."/>
            <person name="Hou Q."/>
            <person name="Ye Y."/>
            <person name="Xu Y."/>
            <person name="Zhou H."/>
            <person name="Xiong C."/>
            <person name="Li S."/>
            <person name="Yu J."/>
            <person name="Hong S."/>
            <person name="Yu X."/>
            <person name="Zou P."/>
            <person name="Chen C."/>
            <person name="Chang X."/>
            <person name="Wang W."/>
            <person name="Lv Y."/>
            <person name="Sun Y."/>
            <person name="Ma L."/>
            <person name="Shen B."/>
            <person name="Zhu C."/>
        </authorList>
    </citation>
    <scope>NUCLEOTIDE SEQUENCE [LARGE SCALE GENOMIC DNA]</scope>
</reference>
<dbReference type="VEuPathDB" id="VectorBase:ASIC007654"/>
<dbReference type="FunFam" id="1.20.1250.20:FF:000290">
    <property type="entry name" value="Unc-93 homolog A"/>
    <property type="match status" value="1"/>
</dbReference>
<keyword evidence="5 8" id="KW-0472">Membrane</keyword>
<dbReference type="GO" id="GO:0055120">
    <property type="term" value="C:striated muscle dense body"/>
    <property type="evidence" value="ECO:0007669"/>
    <property type="project" value="TreeGrafter"/>
</dbReference>
<dbReference type="Gene3D" id="1.20.1250.20">
    <property type="entry name" value="MFS general substrate transporter like domains"/>
    <property type="match status" value="1"/>
</dbReference>
<feature type="transmembrane region" description="Helical" evidence="8">
    <location>
        <begin position="70"/>
        <end position="91"/>
    </location>
</feature>
<gene>
    <name evidence="9" type="ORF">ZHAS_00007654</name>
</gene>
<feature type="region of interest" description="Disordered" evidence="7">
    <location>
        <begin position="486"/>
        <end position="518"/>
    </location>
</feature>
<feature type="compositionally biased region" description="Acidic residues" evidence="7">
    <location>
        <begin position="501"/>
        <end position="518"/>
    </location>
</feature>
<evidence type="ECO:0000256" key="5">
    <source>
        <dbReference type="ARBA" id="ARBA00023136"/>
    </source>
</evidence>
<accession>A0A084VQ76</accession>
<feature type="transmembrane region" description="Helical" evidence="8">
    <location>
        <begin position="362"/>
        <end position="382"/>
    </location>
</feature>
<proteinExistence type="inferred from homology"/>
<dbReference type="InterPro" id="IPR036259">
    <property type="entry name" value="MFS_trans_sf"/>
</dbReference>
<dbReference type="InterPro" id="IPR010291">
    <property type="entry name" value="Ion_channel_UNC-93"/>
</dbReference>
<feature type="transmembrane region" description="Helical" evidence="8">
    <location>
        <begin position="98"/>
        <end position="116"/>
    </location>
</feature>
<dbReference type="EMBL" id="ATLV01015142">
    <property type="status" value="NOT_ANNOTATED_CDS"/>
    <property type="molecule type" value="Genomic_DNA"/>
</dbReference>
<feature type="transmembrane region" description="Helical" evidence="8">
    <location>
        <begin position="333"/>
        <end position="355"/>
    </location>
</feature>
<dbReference type="GO" id="GO:0043266">
    <property type="term" value="P:regulation of potassium ion transport"/>
    <property type="evidence" value="ECO:0007669"/>
    <property type="project" value="TreeGrafter"/>
</dbReference>
<keyword evidence="11" id="KW-1185">Reference proteome</keyword>
<comment type="subcellular location">
    <subcellularLocation>
        <location evidence="1">Membrane</location>
        <topology evidence="1">Multi-pass membrane protein</topology>
    </subcellularLocation>
</comment>
<dbReference type="SUPFAM" id="SSF103473">
    <property type="entry name" value="MFS general substrate transporter"/>
    <property type="match status" value="1"/>
</dbReference>
<feature type="transmembrane region" description="Helical" evidence="8">
    <location>
        <begin position="33"/>
        <end position="50"/>
    </location>
</feature>
<evidence type="ECO:0000256" key="1">
    <source>
        <dbReference type="ARBA" id="ARBA00004141"/>
    </source>
</evidence>
<dbReference type="OrthoDB" id="78663at2759"/>
<dbReference type="AlphaFoldDB" id="A0A084VQ76"/>
<dbReference type="PANTHER" id="PTHR19444:SF13">
    <property type="entry name" value="PROTEIN UNC-93 HOMOLOG A"/>
    <property type="match status" value="1"/>
</dbReference>
<sequence>MHGGGVDTDKHNGADSASLREKVKLRRGEKWRILKNIITVSFAFMVQFTAFQGTANLQSSINAKDGLGTVSLSAIYAALVVSCIFLPTLVIRKLTVKWTLCVSMLCYAPYIASQFYPRFYTLVPAGILLGLGAAPMWASKATYLTQLGQVYAKLTDQSVEAIIVRFFGFFFLAWQTAELWGNLISSLVLSSGAHGAVSTTSANGSEPHEDIDSLSTCGANFCVVETSDNANLQRPPDSEIFEISAIYLSCIIAAVVIIAVFLDPLSRYGERRRGSISATEISGMQLLSATFKQLKKVNQQLLILITVFIGMEQAFIGADFTQAYVSCALGIHQIGYVMICFGVVNAICSIIFGSAMKYIGRVVIIILGAIVHGGCIIYLLYWRPHPDHQIVFFILSGLWGIGDAVWQTQINGLYGALFRRNKEAAFSNYRLWESVGFVIAYAYSTQLCARMKLYLLFGVLVCGMIGYSIVEIRQLKKEKRLKELEEIPKQQQTEADRKAIEDDDEKDELEEDIVVTHL</sequence>
<evidence type="ECO:0000256" key="8">
    <source>
        <dbReference type="SAM" id="Phobius"/>
    </source>
</evidence>
<evidence type="ECO:0000256" key="2">
    <source>
        <dbReference type="ARBA" id="ARBA00009172"/>
    </source>
</evidence>
<name>A0A084VQ76_ANOSI</name>
<dbReference type="Pfam" id="PF05978">
    <property type="entry name" value="UNC-93"/>
    <property type="match status" value="1"/>
</dbReference>
<dbReference type="Proteomes" id="UP000030765">
    <property type="component" value="Unassembled WGS sequence"/>
</dbReference>
<evidence type="ECO:0000313" key="9">
    <source>
        <dbReference type="EMBL" id="KFB40120.1"/>
    </source>
</evidence>
<evidence type="ECO:0000256" key="4">
    <source>
        <dbReference type="ARBA" id="ARBA00022989"/>
    </source>
</evidence>
<dbReference type="GO" id="GO:0015459">
    <property type="term" value="F:potassium channel regulator activity"/>
    <property type="evidence" value="ECO:0007669"/>
    <property type="project" value="TreeGrafter"/>
</dbReference>
<feature type="transmembrane region" description="Helical" evidence="8">
    <location>
        <begin position="427"/>
        <end position="445"/>
    </location>
</feature>
<feature type="transmembrane region" description="Helical" evidence="8">
    <location>
        <begin position="159"/>
        <end position="177"/>
    </location>
</feature>
<evidence type="ECO:0000313" key="10">
    <source>
        <dbReference type="EnsemblMetazoa" id="ASIC007654-PA"/>
    </source>
</evidence>
<dbReference type="EMBL" id="KE525003">
    <property type="protein sequence ID" value="KFB40120.1"/>
    <property type="molecule type" value="Genomic_DNA"/>
</dbReference>
<reference evidence="10" key="2">
    <citation type="submission" date="2020-05" db="UniProtKB">
        <authorList>
            <consortium name="EnsemblMetazoa"/>
        </authorList>
    </citation>
    <scope>IDENTIFICATION</scope>
</reference>
<dbReference type="InterPro" id="IPR051951">
    <property type="entry name" value="UNC-93_regulatory"/>
</dbReference>
<feature type="transmembrane region" description="Helical" evidence="8">
    <location>
        <begin position="240"/>
        <end position="262"/>
    </location>
</feature>
<dbReference type="OMA" id="NTACIIA"/>
<feature type="transmembrane region" description="Helical" evidence="8">
    <location>
        <begin position="388"/>
        <end position="406"/>
    </location>
</feature>
<evidence type="ECO:0000256" key="3">
    <source>
        <dbReference type="ARBA" id="ARBA00022692"/>
    </source>
</evidence>
<keyword evidence="6" id="KW-0325">Glycoprotein</keyword>
<feature type="compositionally biased region" description="Basic and acidic residues" evidence="7">
    <location>
        <begin position="486"/>
        <end position="500"/>
    </location>
</feature>
<protein>
    <submittedName>
        <fullName evidence="9">AGAP000834-PA-like protein</fullName>
    </submittedName>
</protein>
<dbReference type="EnsemblMetazoa" id="ASIC007654-RA">
    <property type="protein sequence ID" value="ASIC007654-PA"/>
    <property type="gene ID" value="ASIC007654"/>
</dbReference>
<keyword evidence="4 8" id="KW-1133">Transmembrane helix</keyword>
<evidence type="ECO:0000256" key="7">
    <source>
        <dbReference type="SAM" id="MobiDB-lite"/>
    </source>
</evidence>
<evidence type="ECO:0000313" key="11">
    <source>
        <dbReference type="Proteomes" id="UP000030765"/>
    </source>
</evidence>
<comment type="similarity">
    <text evidence="2">Belongs to the unc-93 family.</text>
</comment>
<feature type="transmembrane region" description="Helical" evidence="8">
    <location>
        <begin position="451"/>
        <end position="470"/>
    </location>
</feature>
<organism evidence="10 11">
    <name type="scientific">Anopheles sinensis</name>
    <name type="common">Mosquito</name>
    <dbReference type="NCBI Taxonomy" id="74873"/>
    <lineage>
        <taxon>Eukaryota</taxon>
        <taxon>Metazoa</taxon>
        <taxon>Ecdysozoa</taxon>
        <taxon>Arthropoda</taxon>
        <taxon>Hexapoda</taxon>
        <taxon>Insecta</taxon>
        <taxon>Pterygota</taxon>
        <taxon>Neoptera</taxon>
        <taxon>Endopterygota</taxon>
        <taxon>Diptera</taxon>
        <taxon>Nematocera</taxon>
        <taxon>Culicoidea</taxon>
        <taxon>Culicidae</taxon>
        <taxon>Anophelinae</taxon>
        <taxon>Anopheles</taxon>
    </lineage>
</organism>
<dbReference type="STRING" id="74873.A0A084VQ76"/>
<dbReference type="PANTHER" id="PTHR19444">
    <property type="entry name" value="UNC-93 RELATED"/>
    <property type="match status" value="1"/>
</dbReference>
<feature type="transmembrane region" description="Helical" evidence="8">
    <location>
        <begin position="122"/>
        <end position="138"/>
    </location>
</feature>
<dbReference type="GO" id="GO:0006937">
    <property type="term" value="P:regulation of muscle contraction"/>
    <property type="evidence" value="ECO:0007669"/>
    <property type="project" value="TreeGrafter"/>
</dbReference>
<evidence type="ECO:0000256" key="6">
    <source>
        <dbReference type="ARBA" id="ARBA00023180"/>
    </source>
</evidence>
<dbReference type="CDD" id="cd17406">
    <property type="entry name" value="MFS_unc93A_like"/>
    <property type="match status" value="1"/>
</dbReference>
<dbReference type="VEuPathDB" id="VectorBase:ASIS012481"/>
<dbReference type="GO" id="GO:0005886">
    <property type="term" value="C:plasma membrane"/>
    <property type="evidence" value="ECO:0007669"/>
    <property type="project" value="TreeGrafter"/>
</dbReference>